<dbReference type="AlphaFoldDB" id="A0A402DLA1"/>
<evidence type="ECO:0000313" key="1">
    <source>
        <dbReference type="EMBL" id="GCE62971.1"/>
    </source>
</evidence>
<evidence type="ECO:0000313" key="2">
    <source>
        <dbReference type="Proteomes" id="UP000289660"/>
    </source>
</evidence>
<organism evidence="1 2">
    <name type="scientific">Microcystis aeruginosa NIES-4285</name>
    <dbReference type="NCBI Taxonomy" id="2497681"/>
    <lineage>
        <taxon>Bacteria</taxon>
        <taxon>Bacillati</taxon>
        <taxon>Cyanobacteriota</taxon>
        <taxon>Cyanophyceae</taxon>
        <taxon>Oscillatoriophycideae</taxon>
        <taxon>Chroococcales</taxon>
        <taxon>Microcystaceae</taxon>
        <taxon>Microcystis</taxon>
    </lineage>
</organism>
<accession>A0A402DLA1</accession>
<protein>
    <submittedName>
        <fullName evidence="1">Uncharacterized protein</fullName>
    </submittedName>
</protein>
<reference evidence="2" key="1">
    <citation type="submission" date="2018-12" db="EMBL/GenBank/DDBJ databases">
        <title>Genome sequence of Microcystis aeruginosa NIES-4285.</title>
        <authorList>
            <person name="Tanabe Y."/>
        </authorList>
    </citation>
    <scope>NUCLEOTIDE SEQUENCE [LARGE SCALE GENOMIC DNA]</scope>
    <source>
        <strain evidence="2">NIES-4285</strain>
    </source>
</reference>
<proteinExistence type="predicted"/>
<sequence>MGTTPFSIEVDNQGIDAVRTGHVQGITSFADNLLITVEIDDK</sequence>
<gene>
    <name evidence="1" type="ORF">MiAbB_04926</name>
</gene>
<comment type="caution">
    <text evidence="1">The sequence shown here is derived from an EMBL/GenBank/DDBJ whole genome shotgun (WGS) entry which is preliminary data.</text>
</comment>
<dbReference type="EMBL" id="BIFY01000257">
    <property type="protein sequence ID" value="GCE62971.1"/>
    <property type="molecule type" value="Genomic_DNA"/>
</dbReference>
<dbReference type="Proteomes" id="UP000289660">
    <property type="component" value="Unassembled WGS sequence"/>
</dbReference>
<name>A0A402DLA1_MICAE</name>